<dbReference type="PANTHER" id="PTHR37482:SF1">
    <property type="entry name" value="OUTER MEMBRANE PROTEIN ASSEMBLY FACTOR BAME"/>
    <property type="match status" value="1"/>
</dbReference>
<comment type="function">
    <text evidence="4">Part of the outer membrane protein assembly complex, which is involved in assembly and insertion of beta-barrel proteins into the outer membrane.</text>
</comment>
<dbReference type="EMBL" id="JBAKFJ010000001">
    <property type="protein sequence ID" value="MEX0386133.1"/>
    <property type="molecule type" value="Genomic_DNA"/>
</dbReference>
<organism evidence="6 7">
    <name type="scientific">Spiribacter onubensis</name>
    <dbReference type="NCBI Taxonomy" id="3122420"/>
    <lineage>
        <taxon>Bacteria</taxon>
        <taxon>Pseudomonadati</taxon>
        <taxon>Pseudomonadota</taxon>
        <taxon>Gammaproteobacteria</taxon>
        <taxon>Chromatiales</taxon>
        <taxon>Ectothiorhodospiraceae</taxon>
        <taxon>Spiribacter</taxon>
    </lineage>
</organism>
<gene>
    <name evidence="4 6" type="primary">bamE</name>
    <name evidence="6" type="ORF">V6X64_03860</name>
</gene>
<dbReference type="Pfam" id="PF04355">
    <property type="entry name" value="BamE"/>
    <property type="match status" value="1"/>
</dbReference>
<accession>A0ABV3S7M5</accession>
<evidence type="ECO:0000256" key="1">
    <source>
        <dbReference type="ARBA" id="ARBA00022729"/>
    </source>
</evidence>
<feature type="domain" description="Outer membrane protein assembly factor BamE" evidence="5">
    <location>
        <begin position="41"/>
        <end position="110"/>
    </location>
</feature>
<keyword evidence="2 4" id="KW-0472">Membrane</keyword>
<proteinExistence type="inferred from homology"/>
<dbReference type="HAMAP" id="MF_00925">
    <property type="entry name" value="OM_assembly_BamE"/>
    <property type="match status" value="1"/>
</dbReference>
<comment type="subcellular location">
    <subcellularLocation>
        <location evidence="4">Cell outer membrane</location>
    </subcellularLocation>
</comment>
<name>A0ABV3S7M5_9GAMM</name>
<sequence precursor="true">MISVYTGKRLLAVSLLTSALSGCASTVEQLPILYKPEVRQGTFFDAESVARLEPGMTPRQVSFVLGPPTIEDPFSEGRWDYVYEVEPRSTDLEPISRKLTLVFDDSGLSAARGSFIEPGNPLYDPGA</sequence>
<comment type="subunit">
    <text evidence="4">Part of the Bam complex.</text>
</comment>
<dbReference type="Gene3D" id="3.30.1450.10">
    <property type="match status" value="1"/>
</dbReference>
<dbReference type="RefSeq" id="WP_367966611.1">
    <property type="nucleotide sequence ID" value="NZ_JBAKFI010000001.1"/>
</dbReference>
<reference evidence="6 7" key="1">
    <citation type="submission" date="2024-02" db="EMBL/GenBank/DDBJ databases">
        <title>New especies of Spiribacter isolated from saline water.</title>
        <authorList>
            <person name="Leon M.J."/>
            <person name="De La Haba R."/>
            <person name="Sanchez-Porro C."/>
            <person name="Ventosa A."/>
        </authorList>
    </citation>
    <scope>NUCLEOTIDE SEQUENCE [LARGE SCALE GENOMIC DNA]</scope>
    <source>
        <strain evidence="7">ag22IC4-227</strain>
    </source>
</reference>
<feature type="signal peptide" evidence="4">
    <location>
        <begin position="1"/>
        <end position="24"/>
    </location>
</feature>
<dbReference type="PANTHER" id="PTHR37482">
    <property type="entry name" value="OUTER MEMBRANE PROTEIN ASSEMBLY FACTOR BAME"/>
    <property type="match status" value="1"/>
</dbReference>
<feature type="chain" id="PRO_5044899990" description="Outer membrane protein assembly factor BamE" evidence="4">
    <location>
        <begin position="25"/>
        <end position="127"/>
    </location>
</feature>
<comment type="similarity">
    <text evidence="4">Belongs to the BamE family.</text>
</comment>
<dbReference type="InterPro" id="IPR037873">
    <property type="entry name" value="BamE-like"/>
</dbReference>
<protein>
    <recommendedName>
        <fullName evidence="4">Outer membrane protein assembly factor BamE</fullName>
    </recommendedName>
</protein>
<evidence type="ECO:0000259" key="5">
    <source>
        <dbReference type="Pfam" id="PF04355"/>
    </source>
</evidence>
<dbReference type="InterPro" id="IPR007450">
    <property type="entry name" value="BamE_dom"/>
</dbReference>
<keyword evidence="3 4" id="KW-0998">Cell outer membrane</keyword>
<evidence type="ECO:0000256" key="3">
    <source>
        <dbReference type="ARBA" id="ARBA00023237"/>
    </source>
</evidence>
<evidence type="ECO:0000256" key="2">
    <source>
        <dbReference type="ARBA" id="ARBA00023136"/>
    </source>
</evidence>
<evidence type="ECO:0000256" key="4">
    <source>
        <dbReference type="HAMAP-Rule" id="MF_00925"/>
    </source>
</evidence>
<dbReference type="Proteomes" id="UP001556653">
    <property type="component" value="Unassembled WGS sequence"/>
</dbReference>
<evidence type="ECO:0000313" key="6">
    <source>
        <dbReference type="EMBL" id="MEX0386133.1"/>
    </source>
</evidence>
<evidence type="ECO:0000313" key="7">
    <source>
        <dbReference type="Proteomes" id="UP001556653"/>
    </source>
</evidence>
<comment type="caution">
    <text evidence="6">The sequence shown here is derived from an EMBL/GenBank/DDBJ whole genome shotgun (WGS) entry which is preliminary data.</text>
</comment>
<keyword evidence="1 4" id="KW-0732">Signal</keyword>
<dbReference type="InterPro" id="IPR026592">
    <property type="entry name" value="BamE"/>
</dbReference>
<keyword evidence="7" id="KW-1185">Reference proteome</keyword>